<dbReference type="GO" id="GO:0006383">
    <property type="term" value="P:transcription by RNA polymerase III"/>
    <property type="evidence" value="ECO:0007669"/>
    <property type="project" value="InterPro"/>
</dbReference>
<accession>A0A9Q1KSQ0</accession>
<dbReference type="Pfam" id="PF14559">
    <property type="entry name" value="TPR_19"/>
    <property type="match status" value="1"/>
</dbReference>
<feature type="region of interest" description="Disordered" evidence="2">
    <location>
        <begin position="651"/>
        <end position="672"/>
    </location>
</feature>
<feature type="compositionally biased region" description="Acidic residues" evidence="2">
    <location>
        <begin position="19"/>
        <end position="46"/>
    </location>
</feature>
<dbReference type="SMART" id="SM00028">
    <property type="entry name" value="TPR"/>
    <property type="match status" value="5"/>
</dbReference>
<evidence type="ECO:0000313" key="4">
    <source>
        <dbReference type="Proteomes" id="UP001153076"/>
    </source>
</evidence>
<dbReference type="EMBL" id="JAKOGI010000025">
    <property type="protein sequence ID" value="KAJ8449150.1"/>
    <property type="molecule type" value="Genomic_DNA"/>
</dbReference>
<gene>
    <name evidence="3" type="ORF">Cgig2_004205</name>
</gene>
<dbReference type="Gene3D" id="1.25.40.10">
    <property type="entry name" value="Tetratricopeptide repeat domain"/>
    <property type="match status" value="3"/>
</dbReference>
<dbReference type="SUPFAM" id="SSF48452">
    <property type="entry name" value="TPR-like"/>
    <property type="match status" value="2"/>
</dbReference>
<feature type="repeat" description="TPR" evidence="1">
    <location>
        <begin position="246"/>
        <end position="279"/>
    </location>
</feature>
<keyword evidence="1" id="KW-0802">TPR repeat</keyword>
<protein>
    <recommendedName>
        <fullName evidence="5">General transcription factor 3C polypeptide 3</fullName>
    </recommendedName>
</protein>
<sequence>MESEDGTSHNPIEEREGYAEEAEEEVREDGDGREEEEAEEGEDELDCDVRFEGEMNPLDLIKDDNCGVQLYQQFEQYEALAESRRKALAAGNAGEGSAKKRMREETDVVTIEEMMEAMGMHKRSRKAKKRGRRKGSKKKLSPEITRKLGDATLHYAHGRYEEAIGVLTEVVQLAPNLPDPYHTLGLVYNSMGEKKKATDCCMIAAFLGPKESSLWKLLVTWSIEQGNTEQAWFCLNKAITADPGDITLRYDHASLYMEIGEYQKAADSYYQIVQVCPDNVEALQTATMLYKKCGQFERAIGILEDYLKDHPPKDDPSVVEMLVSIYMERNEHSKALEHIEYAKRVCSCGEEFPLNLTIREGICHAHLGDLDKAEFHFSALQKDNAKLRMGLVMAVANSFMSLQHYESALKYYLMLEGCASNNDLISVKIARCYSALKKSASAIQFYYKALQAHENDVDTRLTLTSLLMEENRDDEALALLSPPPNSALSNEIDVDKSQPWWLNVKVKLKLSHIYKTKGMLEAYVEVMYPIIHESLTIDSMHQKVKQRKKLSESELLERVKVLGDQQTDSVFGNFRRPASKNALYIEFLSSNCRSALSIAFLQRSLTVHYGVRFPPLARTRLKANRAKKSLQKIATSKEEMKSAALAAGLDWESDDSNDEVPQQPLKEPPLPDLFKDEEHCNLISDIDLEDLARQLEPDGSNFCGVEEGVSAEEEHQRERHRRPQEPPEERDERDEDQEVGLRGTKRVVEFLLYCQACLISIVEVLKKAFAIDPKWKLCTALTSLRRNSEALSIIKLTLKITCKTLPAEKKEKFRSLGAQIALNMTDPSDGFDFVRYMVKQRPQSITAWNCYYRLVSRLDNRLSKHYKFWMRLGRKDLVPPMIIYANQFTMISQHQVAAREYLKAYKRMPENPLVNLCVGTALVNLALGFRLQNKHQCVAQGLAFLYNNLSQCENSQEALYNVARACHHVGLVSLAAFYYEKVLAIRQEDCPLPKLVKLDADPTKQPEPGYCDLRREAAYNLHLIYKKSGAVDLARQVLKDYCTL</sequence>
<dbReference type="InterPro" id="IPR039340">
    <property type="entry name" value="Tfc4/TFIIIC-102/Sfc4"/>
</dbReference>
<dbReference type="OrthoDB" id="9991317at2759"/>
<feature type="compositionally biased region" description="Basic and acidic residues" evidence="2">
    <location>
        <begin position="712"/>
        <end position="727"/>
    </location>
</feature>
<dbReference type="GO" id="GO:0000127">
    <property type="term" value="C:transcription factor TFIIIC complex"/>
    <property type="evidence" value="ECO:0007669"/>
    <property type="project" value="TreeGrafter"/>
</dbReference>
<dbReference type="PANTHER" id="PTHR23082:SF0">
    <property type="entry name" value="GENERAL TRANSCRIPTION FACTOR 3C POLYPEPTIDE 3"/>
    <property type="match status" value="1"/>
</dbReference>
<dbReference type="InterPro" id="IPR019734">
    <property type="entry name" value="TPR_rpt"/>
</dbReference>
<dbReference type="Proteomes" id="UP001153076">
    <property type="component" value="Unassembled WGS sequence"/>
</dbReference>
<evidence type="ECO:0000256" key="2">
    <source>
        <dbReference type="SAM" id="MobiDB-lite"/>
    </source>
</evidence>
<feature type="compositionally biased region" description="Acidic residues" evidence="2">
    <location>
        <begin position="728"/>
        <end position="738"/>
    </location>
</feature>
<dbReference type="PROSITE" id="PS50005">
    <property type="entry name" value="TPR"/>
    <property type="match status" value="1"/>
</dbReference>
<comment type="caution">
    <text evidence="3">The sequence shown here is derived from an EMBL/GenBank/DDBJ whole genome shotgun (WGS) entry which is preliminary data.</text>
</comment>
<organism evidence="3 4">
    <name type="scientific">Carnegiea gigantea</name>
    <dbReference type="NCBI Taxonomy" id="171969"/>
    <lineage>
        <taxon>Eukaryota</taxon>
        <taxon>Viridiplantae</taxon>
        <taxon>Streptophyta</taxon>
        <taxon>Embryophyta</taxon>
        <taxon>Tracheophyta</taxon>
        <taxon>Spermatophyta</taxon>
        <taxon>Magnoliopsida</taxon>
        <taxon>eudicotyledons</taxon>
        <taxon>Gunneridae</taxon>
        <taxon>Pentapetalae</taxon>
        <taxon>Caryophyllales</taxon>
        <taxon>Cactineae</taxon>
        <taxon>Cactaceae</taxon>
        <taxon>Cactoideae</taxon>
        <taxon>Echinocereeae</taxon>
        <taxon>Carnegiea</taxon>
    </lineage>
</organism>
<keyword evidence="4" id="KW-1185">Reference proteome</keyword>
<dbReference type="AlphaFoldDB" id="A0A9Q1KSQ0"/>
<evidence type="ECO:0000256" key="1">
    <source>
        <dbReference type="PROSITE-ProRule" id="PRU00339"/>
    </source>
</evidence>
<feature type="region of interest" description="Disordered" evidence="2">
    <location>
        <begin position="119"/>
        <end position="141"/>
    </location>
</feature>
<feature type="region of interest" description="Disordered" evidence="2">
    <location>
        <begin position="702"/>
        <end position="738"/>
    </location>
</feature>
<name>A0A9Q1KSQ0_9CARY</name>
<dbReference type="PANTHER" id="PTHR23082">
    <property type="entry name" value="TRANSCRIPTION INITIATION FACTOR IIIC TFIIIC , POLYPEPTIDE 3-RELATED"/>
    <property type="match status" value="1"/>
</dbReference>
<reference evidence="3" key="1">
    <citation type="submission" date="2022-04" db="EMBL/GenBank/DDBJ databases">
        <title>Carnegiea gigantea Genome sequencing and assembly v2.</title>
        <authorList>
            <person name="Copetti D."/>
            <person name="Sanderson M.J."/>
            <person name="Burquez A."/>
            <person name="Wojciechowski M.F."/>
        </authorList>
    </citation>
    <scope>NUCLEOTIDE SEQUENCE</scope>
    <source>
        <strain evidence="3">SGP5-SGP5p</strain>
        <tissue evidence="3">Aerial part</tissue>
    </source>
</reference>
<feature type="compositionally biased region" description="Basic residues" evidence="2">
    <location>
        <begin position="120"/>
        <end position="139"/>
    </location>
</feature>
<dbReference type="InterPro" id="IPR011990">
    <property type="entry name" value="TPR-like_helical_dom_sf"/>
</dbReference>
<evidence type="ECO:0000313" key="3">
    <source>
        <dbReference type="EMBL" id="KAJ8449150.1"/>
    </source>
</evidence>
<feature type="region of interest" description="Disordered" evidence="2">
    <location>
        <begin position="1"/>
        <end position="46"/>
    </location>
</feature>
<proteinExistence type="predicted"/>
<evidence type="ECO:0008006" key="5">
    <source>
        <dbReference type="Google" id="ProtNLM"/>
    </source>
</evidence>